<dbReference type="Proteomes" id="UP001630127">
    <property type="component" value="Unassembled WGS sequence"/>
</dbReference>
<dbReference type="EMBL" id="JBJUIK010000014">
    <property type="protein sequence ID" value="KAL3503875.1"/>
    <property type="molecule type" value="Genomic_DNA"/>
</dbReference>
<keyword evidence="2" id="KW-1185">Reference proteome</keyword>
<evidence type="ECO:0000313" key="2">
    <source>
        <dbReference type="Proteomes" id="UP001630127"/>
    </source>
</evidence>
<evidence type="ECO:0000313" key="1">
    <source>
        <dbReference type="EMBL" id="KAL3503875.1"/>
    </source>
</evidence>
<sequence length="114" mass="13223">MLKRRSDHSATMARSRVQALSWTYHAKLCQIPAYAKTERVTQGIPPSIWHKKYAQLVVILENNDYIVCGKFFSDWELDFNGCGYFLTLAKQLFFDYVLHRCRALAISLLSAVNY</sequence>
<evidence type="ECO:0008006" key="3">
    <source>
        <dbReference type="Google" id="ProtNLM"/>
    </source>
</evidence>
<name>A0ABD2YDF9_9GENT</name>
<comment type="caution">
    <text evidence="1">The sequence shown here is derived from an EMBL/GenBank/DDBJ whole genome shotgun (WGS) entry which is preliminary data.</text>
</comment>
<organism evidence="1 2">
    <name type="scientific">Cinchona calisaya</name>
    <dbReference type="NCBI Taxonomy" id="153742"/>
    <lineage>
        <taxon>Eukaryota</taxon>
        <taxon>Viridiplantae</taxon>
        <taxon>Streptophyta</taxon>
        <taxon>Embryophyta</taxon>
        <taxon>Tracheophyta</taxon>
        <taxon>Spermatophyta</taxon>
        <taxon>Magnoliopsida</taxon>
        <taxon>eudicotyledons</taxon>
        <taxon>Gunneridae</taxon>
        <taxon>Pentapetalae</taxon>
        <taxon>asterids</taxon>
        <taxon>lamiids</taxon>
        <taxon>Gentianales</taxon>
        <taxon>Rubiaceae</taxon>
        <taxon>Cinchonoideae</taxon>
        <taxon>Cinchoneae</taxon>
        <taxon>Cinchona</taxon>
    </lineage>
</organism>
<reference evidence="1 2" key="1">
    <citation type="submission" date="2024-11" db="EMBL/GenBank/DDBJ databases">
        <title>A near-complete genome assembly of Cinchona calisaya.</title>
        <authorList>
            <person name="Lian D.C."/>
            <person name="Zhao X.W."/>
            <person name="Wei L."/>
        </authorList>
    </citation>
    <scope>NUCLEOTIDE SEQUENCE [LARGE SCALE GENOMIC DNA]</scope>
    <source>
        <tissue evidence="1">Nenye</tissue>
    </source>
</reference>
<accession>A0ABD2YDF9</accession>
<proteinExistence type="predicted"/>
<protein>
    <recommendedName>
        <fullName evidence="3">Reverse transcriptase</fullName>
    </recommendedName>
</protein>
<gene>
    <name evidence="1" type="ORF">ACH5RR_033716</name>
</gene>
<dbReference type="AlphaFoldDB" id="A0ABD2YDF9"/>